<dbReference type="OrthoDB" id="117787at2"/>
<dbReference type="Pfam" id="PF11138">
    <property type="entry name" value="DUF2911"/>
    <property type="match status" value="1"/>
</dbReference>
<dbReference type="STRING" id="234267.Acid_3222"/>
<dbReference type="EMBL" id="CP000473">
    <property type="protein sequence ID" value="ABJ84199.1"/>
    <property type="molecule type" value="Genomic_DNA"/>
</dbReference>
<organism evidence="1">
    <name type="scientific">Solibacter usitatus (strain Ellin6076)</name>
    <dbReference type="NCBI Taxonomy" id="234267"/>
    <lineage>
        <taxon>Bacteria</taxon>
        <taxon>Pseudomonadati</taxon>
        <taxon>Acidobacteriota</taxon>
        <taxon>Terriglobia</taxon>
        <taxon>Bryobacterales</taxon>
        <taxon>Solibacteraceae</taxon>
        <taxon>Candidatus Solibacter</taxon>
    </lineage>
</organism>
<sequence length="202" mass="22031" precursor="true">MKRILMTLLFTGMLGAQIDVSRLITGNHDSPEAIAAIHFGAEGKMIWIFYHAPSLTDPKTKEKRHIFNGPGALQADGTVWRLGADYATVLHTDADLDIGGLAVPKGEYTLYIDLDKGNWKLIVNRQLMNPRGTRPQWGIIDSRGATTNDPSKELGRAALTMGKPAAPVETLKIALNHTGDAARGKLEISWENVTASTLFTVK</sequence>
<name>Q022A4_SOLUE</name>
<gene>
    <name evidence="1" type="ordered locus">Acid_3222</name>
</gene>
<accession>Q022A4</accession>
<dbReference type="InParanoid" id="Q022A4"/>
<evidence type="ECO:0008006" key="2">
    <source>
        <dbReference type="Google" id="ProtNLM"/>
    </source>
</evidence>
<dbReference type="KEGG" id="sus:Acid_3222"/>
<evidence type="ECO:0000313" key="1">
    <source>
        <dbReference type="EMBL" id="ABJ84199.1"/>
    </source>
</evidence>
<protein>
    <recommendedName>
        <fullName evidence="2">DUF2911 domain-containing protein</fullName>
    </recommendedName>
</protein>
<dbReference type="AlphaFoldDB" id="Q022A4"/>
<reference evidence="1" key="1">
    <citation type="submission" date="2006-10" db="EMBL/GenBank/DDBJ databases">
        <title>Complete sequence of Solibacter usitatus Ellin6076.</title>
        <authorList>
            <consortium name="US DOE Joint Genome Institute"/>
            <person name="Copeland A."/>
            <person name="Lucas S."/>
            <person name="Lapidus A."/>
            <person name="Barry K."/>
            <person name="Detter J.C."/>
            <person name="Glavina del Rio T."/>
            <person name="Hammon N."/>
            <person name="Israni S."/>
            <person name="Dalin E."/>
            <person name="Tice H."/>
            <person name="Pitluck S."/>
            <person name="Thompson L.S."/>
            <person name="Brettin T."/>
            <person name="Bruce D."/>
            <person name="Han C."/>
            <person name="Tapia R."/>
            <person name="Gilna P."/>
            <person name="Schmutz J."/>
            <person name="Larimer F."/>
            <person name="Land M."/>
            <person name="Hauser L."/>
            <person name="Kyrpides N."/>
            <person name="Mikhailova N."/>
            <person name="Janssen P.H."/>
            <person name="Kuske C.R."/>
            <person name="Richardson P."/>
        </authorList>
    </citation>
    <scope>NUCLEOTIDE SEQUENCE</scope>
    <source>
        <strain evidence="1">Ellin6076</strain>
    </source>
</reference>
<proteinExistence type="predicted"/>
<dbReference type="HOGENOM" id="CLU_107963_1_0_0"/>
<dbReference type="InterPro" id="IPR021314">
    <property type="entry name" value="DUF2911"/>
</dbReference>